<accession>M1T311</accession>
<dbReference type="RefSeq" id="WP_053027292.1">
    <property type="nucleotide sequence ID" value="NZ_LQHM01000030.1"/>
</dbReference>
<dbReference type="InterPro" id="IPR036162">
    <property type="entry name" value="Resolvase-like_N_sf"/>
</dbReference>
<dbReference type="Pfam" id="PF00239">
    <property type="entry name" value="Resolvase"/>
    <property type="match status" value="1"/>
</dbReference>
<dbReference type="GO" id="GO:0000150">
    <property type="term" value="F:DNA strand exchange activity"/>
    <property type="evidence" value="ECO:0007669"/>
    <property type="project" value="InterPro"/>
</dbReference>
<evidence type="ECO:0000313" key="5">
    <source>
        <dbReference type="EMBL" id="AGG36629.1"/>
    </source>
</evidence>
<dbReference type="EMBL" id="KC152961">
    <property type="protein sequence ID" value="AGG36629.1"/>
    <property type="molecule type" value="Genomic_DNA"/>
</dbReference>
<evidence type="ECO:0000259" key="4">
    <source>
        <dbReference type="SMART" id="SM00857"/>
    </source>
</evidence>
<feature type="coiled-coil region" evidence="3">
    <location>
        <begin position="409"/>
        <end position="462"/>
    </location>
</feature>
<dbReference type="InterPro" id="IPR006119">
    <property type="entry name" value="Resolv_N"/>
</dbReference>
<dbReference type="InterPro" id="IPR011109">
    <property type="entry name" value="DNA_bind_recombinase_dom"/>
</dbReference>
<dbReference type="InterPro" id="IPR038109">
    <property type="entry name" value="DNA_bind_recomb_sf"/>
</dbReference>
<dbReference type="CDD" id="cd00338">
    <property type="entry name" value="Ser_Recombinase"/>
    <property type="match status" value="1"/>
</dbReference>
<reference evidence="5" key="1">
    <citation type="journal article" date="2013" name="Nature">
        <title>A bacteriophage encodes its own CRISPR/Cas adaptive response to evade host innate immunity.</title>
        <authorList>
            <person name="Seed K.D."/>
            <person name="Lazinski D.W."/>
            <person name="Calderwood S.B."/>
            <person name="Camilli A."/>
        </authorList>
    </citation>
    <scope>NUCLEOTIDE SEQUENCE</scope>
    <source>
        <strain evidence="5">KS229</strain>
    </source>
</reference>
<dbReference type="Gene3D" id="3.90.1750.20">
    <property type="entry name" value="Putative Large Serine Recombinase, Chain B, Domain 2"/>
    <property type="match status" value="1"/>
</dbReference>
<dbReference type="PANTHER" id="PTHR30461:SF2">
    <property type="entry name" value="SERINE RECOMBINASE PINE-RELATED"/>
    <property type="match status" value="1"/>
</dbReference>
<dbReference type="PANTHER" id="PTHR30461">
    <property type="entry name" value="DNA-INVERTASE FROM LAMBDOID PROPHAGE"/>
    <property type="match status" value="1"/>
</dbReference>
<keyword evidence="2" id="KW-0233">DNA recombination</keyword>
<name>M1T311_VIBCE</name>
<evidence type="ECO:0000256" key="3">
    <source>
        <dbReference type="SAM" id="Coils"/>
    </source>
</evidence>
<dbReference type="SMART" id="SM00857">
    <property type="entry name" value="Resolvase"/>
    <property type="match status" value="1"/>
</dbReference>
<dbReference type="SUPFAM" id="SSF53041">
    <property type="entry name" value="Resolvase-like"/>
    <property type="match status" value="1"/>
</dbReference>
<protein>
    <submittedName>
        <fullName evidence="5">Integrase</fullName>
    </submittedName>
</protein>
<keyword evidence="3" id="KW-0175">Coiled coil</keyword>
<dbReference type="GO" id="GO:0003677">
    <property type="term" value="F:DNA binding"/>
    <property type="evidence" value="ECO:0007669"/>
    <property type="project" value="UniProtKB-KW"/>
</dbReference>
<dbReference type="InterPro" id="IPR050639">
    <property type="entry name" value="SSR_resolvase"/>
</dbReference>
<sequence>MQPSIYVYRRVSTERQAKADKHGLDIQVRESTLIDLQKQFPNYPVVELANDAGLSAFKAEHIKVKTALKDFIDKCVNGEIVRGSILVVYSLDRLSRLKLGDAYQKVFIPIVENGVQIYSETEARFYSNHDVDYILATVLFSRAHNESKTKSQRNKDAILNGVKRWQQEKKFTPNLTTSPFWIDNKTGEFNHLADAALYMVESLINGVGYKTIADELERCYPTPPQRKTSKAPSFWTLETIFKTRNNRSLIGEKTIKVQKDLEISLEKPEKVKPKKNGEKVVKDKKEKAEDTYTLDGYYPSLISMDTWHKLQKTKANKRRTYSDNIYLLTDLRSLAVCGECGYSLAGTANKGGSDERAKYFCTGASSKRSVHTLWKADVETMDRVVLLLLNAGIEEGVKLITSPEYKSMIEDLKNTILSEQHTLSELKTRFERTQSHTMLDLMLTAEDKIKQAEKRLEELTASPTNATGDNITDYEIEFYRLYRETNFKDLTDITRKDIKLEIAKLLQRVEISPCGCGWRISLKMNTGVCVEYVTTQAITTDTINMGNKYIRQELAYNGLYHYMIRVKNSRTMENHRIIEKWLRKTAQLDNIPSKPNFINDIIHEIEPVNPLRDSTKYDLTYADLELMFKR</sequence>
<gene>
    <name evidence="5" type="primary">int</name>
</gene>
<evidence type="ECO:0000256" key="2">
    <source>
        <dbReference type="ARBA" id="ARBA00023172"/>
    </source>
</evidence>
<dbReference type="AlphaFoldDB" id="M1T311"/>
<proteinExistence type="predicted"/>
<organism evidence="5">
    <name type="scientific">Vibrio cholerae serotype O1 biovar El Tor</name>
    <dbReference type="NCBI Taxonomy" id="686"/>
    <lineage>
        <taxon>Bacteria</taxon>
        <taxon>Pseudomonadati</taxon>
        <taxon>Pseudomonadota</taxon>
        <taxon>Gammaproteobacteria</taxon>
        <taxon>Vibrionales</taxon>
        <taxon>Vibrionaceae</taxon>
        <taxon>Vibrio</taxon>
    </lineage>
</organism>
<dbReference type="Pfam" id="PF07508">
    <property type="entry name" value="Recombinase"/>
    <property type="match status" value="1"/>
</dbReference>
<feature type="domain" description="Resolvase/invertase-type recombinase catalytic" evidence="4">
    <location>
        <begin position="5"/>
        <end position="165"/>
    </location>
</feature>
<evidence type="ECO:0000256" key="1">
    <source>
        <dbReference type="ARBA" id="ARBA00023125"/>
    </source>
</evidence>
<dbReference type="Gene3D" id="3.40.50.1390">
    <property type="entry name" value="Resolvase, N-terminal catalytic domain"/>
    <property type="match status" value="1"/>
</dbReference>
<keyword evidence="1" id="KW-0238">DNA-binding</keyword>